<dbReference type="PRINTS" id="PR00111">
    <property type="entry name" value="ABHYDROLASE"/>
</dbReference>
<dbReference type="PANTHER" id="PTHR46438:SF11">
    <property type="entry name" value="LIPASE-RELATED"/>
    <property type="match status" value="1"/>
</dbReference>
<evidence type="ECO:0000259" key="2">
    <source>
        <dbReference type="Pfam" id="PF00561"/>
    </source>
</evidence>
<gene>
    <name evidence="3" type="ORF">NVIE_017170</name>
</gene>
<dbReference type="OrthoDB" id="7466at2157"/>
<dbReference type="Pfam" id="PF00561">
    <property type="entry name" value="Abhydrolase_1"/>
    <property type="match status" value="1"/>
</dbReference>
<dbReference type="HOGENOM" id="CLU_020336_13_9_2"/>
<dbReference type="AlphaFoldDB" id="A0A060HR43"/>
<dbReference type="InterPro" id="IPR029058">
    <property type="entry name" value="AB_hydrolase_fold"/>
</dbReference>
<dbReference type="STRING" id="926571.NVIE_017170"/>
<dbReference type="SUPFAM" id="SSF53474">
    <property type="entry name" value="alpha/beta-Hydrolases"/>
    <property type="match status" value="1"/>
</dbReference>
<dbReference type="InterPro" id="IPR000073">
    <property type="entry name" value="AB_hydrolase_1"/>
</dbReference>
<accession>A0A060HR43</accession>
<dbReference type="Gene3D" id="3.40.50.1820">
    <property type="entry name" value="alpha/beta hydrolase"/>
    <property type="match status" value="1"/>
</dbReference>
<reference evidence="3 4" key="1">
    <citation type="journal article" date="2014" name="Int. J. Syst. Evol. Microbiol.">
        <title>Nitrososphaera viennensis gen. nov., sp. nov., an aerobic and mesophilic, ammonia-oxidizing archaeon from soil and a member of the archaeal phylum Thaumarchaeota.</title>
        <authorList>
            <person name="Stieglmeier M."/>
            <person name="Klingl A."/>
            <person name="Alves R.J."/>
            <person name="Rittmann S.K."/>
            <person name="Melcher M."/>
            <person name="Leisch N."/>
            <person name="Schleper C."/>
        </authorList>
    </citation>
    <scope>NUCLEOTIDE SEQUENCE [LARGE SCALE GENOMIC DNA]</scope>
    <source>
        <strain evidence="3">EN76</strain>
    </source>
</reference>
<evidence type="ECO:0000313" key="3">
    <source>
        <dbReference type="EMBL" id="AIC15976.1"/>
    </source>
</evidence>
<organism evidence="3 4">
    <name type="scientific">Nitrososphaera viennensis EN76</name>
    <dbReference type="NCBI Taxonomy" id="926571"/>
    <lineage>
        <taxon>Archaea</taxon>
        <taxon>Nitrososphaerota</taxon>
        <taxon>Nitrososphaeria</taxon>
        <taxon>Nitrososphaerales</taxon>
        <taxon>Nitrososphaeraceae</taxon>
        <taxon>Nitrososphaera</taxon>
    </lineage>
</organism>
<dbReference type="RefSeq" id="WP_075054855.1">
    <property type="nucleotide sequence ID" value="NZ_CP007536.1"/>
</dbReference>
<name>A0A060HR43_9ARCH</name>
<dbReference type="PANTHER" id="PTHR46438">
    <property type="entry name" value="ALPHA/BETA-HYDROLASES SUPERFAMILY PROTEIN"/>
    <property type="match status" value="1"/>
</dbReference>
<dbReference type="EMBL" id="CP007536">
    <property type="protein sequence ID" value="AIC15976.1"/>
    <property type="molecule type" value="Genomic_DNA"/>
</dbReference>
<dbReference type="GO" id="GO:0016787">
    <property type="term" value="F:hydrolase activity"/>
    <property type="evidence" value="ECO:0007669"/>
    <property type="project" value="UniProtKB-KW"/>
</dbReference>
<dbReference type="Proteomes" id="UP000027093">
    <property type="component" value="Chromosome"/>
</dbReference>
<dbReference type="GeneID" id="74946983"/>
<feature type="domain" description="AB hydrolase-1" evidence="2">
    <location>
        <begin position="53"/>
        <end position="259"/>
    </location>
</feature>
<evidence type="ECO:0000256" key="1">
    <source>
        <dbReference type="SAM" id="MobiDB-lite"/>
    </source>
</evidence>
<keyword evidence="3" id="KW-0378">Hydrolase</keyword>
<dbReference type="KEGG" id="nvn:NVIE_017170"/>
<keyword evidence="4" id="KW-1185">Reference proteome</keyword>
<proteinExistence type="predicted"/>
<evidence type="ECO:0000313" key="4">
    <source>
        <dbReference type="Proteomes" id="UP000027093"/>
    </source>
</evidence>
<feature type="region of interest" description="Disordered" evidence="1">
    <location>
        <begin position="29"/>
        <end position="50"/>
    </location>
</feature>
<sequence>MKESYASIGQVRVRYLEASIRRDDDALFPVSTSSIGRPKSGKQQQHRHQPPRHVLFIHGLGSSADRWLDIPDAMSLFGFHAVAIDLPGFGGSDKPPDMNYYTIENFAQAVAEFMHKIGIDDGKTSIVGHSLGGYVAAQLAIEQRGLVDKLVLVDSSGMLQGQTPLLRRYLDAAMNPSKQSVREVFEQLVANPTRIPEILVDGFIYRIQQPNAQLAFKSAYDNSTSTQIGIKRLKLIGQNNIPTLIIWGSEDKLIPQNTVKFSKRE</sequence>
<protein>
    <submittedName>
        <fullName evidence="3">Putative alpha/beta hydrolase fold, putative lipase</fullName>
    </submittedName>
</protein>